<dbReference type="OMA" id="WEECERC"/>
<sequence length="1383" mass="149113">MAHTLASSLQKEGLADVEASESGSSKIPREFIGAEQSLKQKLRILEAKHMQLVRLAASYRNRNEQLLRAAEQATQRIKEVNRTSRRENKSFKSLLLRTHDGVMLAMWMTQLEALDATRLQDANAAHEEIAASEKEKQGLQNQLEEAQQLLRQQQAEIRTLKAKAPQNTAQSSSICRGAKIQSYTDTTHQGDKPGTRDDANELADCSRLRMAIRSKDRQLRTLQGELTELKQQHIQVQQQSEKQQQELLKLAQRLEVLRKSKGHFEAKATRTALALEAAYMQLRTEREEKASLLRLACPPHLDNGAKVATKAHWQPLREGAPPEDSLKPVSEIIVQQDDMEQKAVNLIPSRLHRIPRSGRRRIAERRPQGGSADQGTNLLPSANNTWSGQNADSRPTHKSLYSSSKESFDVGSATNARTLHAHYRKERLCRALTPIERGNTPKCHVSAQPQTRSSCYANNKCTIRGKSQEQEQGQLLDHTLRFPSHNPCNSRHHETQGGISTAHTDARELEHMSCEQAFEYSVSEASANEGFLGKLNCRGDEDKRPAAVAQTQNSAGSWEAAANGPTSNCSSGSTYVGSETAENIVRSSYSNSSLLRGPHAHPHECGHFVIHHGGPFHKAQGAMHTNSTSSAQHTGGNGSCGLFGQHRAKGSLSGELTQTHGKPLSMSWHAAQHGGAAAPSARDSCCSIYNRLHASHNLPNQYNTNTAGRPVRKCLGPCARELSPSWGEYEGCGTSHGNEDGISVQIECSQGGPEGPEETEGSEAPIRKLLPGECAVWSQLSDSHSPCKTCGHAQEHSEHPTVSTATASGSSQLPITSSPLRGPQPSCSCSPVSDTCGGSAIGRPGPPVSDGSIQLSVSEESPCVTPQPHPTSCSVNKSHPEPATRECGGIGLRPRKARPPGDPVGGSSRCAGTRGMDLGAFGFLPSLPVLNIAARIIQRHWKKARCFRRQPSRVLAFQKASPTKVETIQNQHSVRSLRPTWELYPELIQRPAAAPRRKEHQGQPQAPGPVVPEPDASMNSSIQNPRTGVTAIEACPAASSVVTETLRGEEQPRFGSEGTEELGCPLKETLDNSEREGPPAAHLTSSRCPQASEAIEQPGLAHAGGRLGLLPHEGVSTSKTPGDPEDGSASSDAEFAALLEEAEAYDRSDSRKKEASSGPEGCASFPGSPNPSFLKDSALSQGAHIGGGIGPRAAPASSNNGAVSCQLHAGFLEGHEVLSVRDIAAFAGEGEIPTPETTRPVFIDQTHKIHQSHSSCCTPVGPASVEHCSLPLHAVYNPHMMLANHLAATFISRPNAEASCLAAVSQQHGNPNSRPAHETAAASCTSKEAPLQPRGRPPIPPKDLIAAGEQVTLQQRLAENAQDFRKQLMLQMQRNESQHTQQS</sequence>
<feature type="region of interest" description="Disordered" evidence="2">
    <location>
        <begin position="345"/>
        <end position="412"/>
    </location>
</feature>
<feature type="region of interest" description="Disordered" evidence="2">
    <location>
        <begin position="553"/>
        <end position="575"/>
    </location>
</feature>
<feature type="region of interest" description="Disordered" evidence="2">
    <location>
        <begin position="1069"/>
        <end position="1131"/>
    </location>
</feature>
<dbReference type="GeneID" id="25334091"/>
<evidence type="ECO:0000256" key="1">
    <source>
        <dbReference type="SAM" id="Coils"/>
    </source>
</evidence>
<reference evidence="3" key="1">
    <citation type="submission" date="2013-10" db="EMBL/GenBank/DDBJ databases">
        <title>Genomic analysis of the causative agents of coccidiosis in chickens.</title>
        <authorList>
            <person name="Reid A.J."/>
            <person name="Blake D."/>
            <person name="Billington K."/>
            <person name="Browne H."/>
            <person name="Dunn M."/>
            <person name="Hung S."/>
            <person name="Kawahara F."/>
            <person name="Miranda-Saavedra D."/>
            <person name="Mourier T."/>
            <person name="Nagra H."/>
            <person name="Otto T.D."/>
            <person name="Rawlings N."/>
            <person name="Sanchez A."/>
            <person name="Sanders M."/>
            <person name="Subramaniam C."/>
            <person name="Tay Y."/>
            <person name="Dear P."/>
            <person name="Doerig C."/>
            <person name="Gruber A."/>
            <person name="Parkinson J."/>
            <person name="Shirley M."/>
            <person name="Wan K.L."/>
            <person name="Berriman M."/>
            <person name="Tomley F."/>
            <person name="Pain A."/>
        </authorList>
    </citation>
    <scope>NUCLEOTIDE SEQUENCE [LARGE SCALE GENOMIC DNA]</scope>
    <source>
        <strain evidence="3">Weybridge</strain>
    </source>
</reference>
<feature type="region of interest" description="Disordered" evidence="2">
    <location>
        <begin position="616"/>
        <end position="638"/>
    </location>
</feature>
<keyword evidence="4" id="KW-1185">Reference proteome</keyword>
<reference evidence="3" key="2">
    <citation type="submission" date="2013-10" db="EMBL/GenBank/DDBJ databases">
        <authorList>
            <person name="Aslett M."/>
        </authorList>
    </citation>
    <scope>NUCLEOTIDE SEQUENCE [LARGE SCALE GENOMIC DNA]</scope>
    <source>
        <strain evidence="3">Weybridge</strain>
    </source>
</reference>
<dbReference type="OrthoDB" id="348374at2759"/>
<feature type="region of interest" description="Disordered" evidence="2">
    <location>
        <begin position="1"/>
        <end position="21"/>
    </location>
</feature>
<feature type="compositionally biased region" description="Polar residues" evidence="2">
    <location>
        <begin position="564"/>
        <end position="575"/>
    </location>
</feature>
<feature type="region of interest" description="Disordered" evidence="2">
    <location>
        <begin position="860"/>
        <end position="908"/>
    </location>
</feature>
<protein>
    <submittedName>
        <fullName evidence="3">Uncharacterized protein</fullName>
    </submittedName>
</protein>
<feature type="region of interest" description="Disordered" evidence="2">
    <location>
        <begin position="1306"/>
        <end position="1343"/>
    </location>
</feature>
<evidence type="ECO:0000313" key="3">
    <source>
        <dbReference type="EMBL" id="CDJ61168.1"/>
    </source>
</evidence>
<dbReference type="RefSeq" id="XP_013337818.1">
    <property type="nucleotide sequence ID" value="XM_013482364.1"/>
</dbReference>
<feature type="coiled-coil region" evidence="1">
    <location>
        <begin position="212"/>
        <end position="260"/>
    </location>
</feature>
<dbReference type="Proteomes" id="UP000030763">
    <property type="component" value="Unassembled WGS sequence"/>
</dbReference>
<dbReference type="VEuPathDB" id="ToxoDB:EMWEY_00001050"/>
<feature type="coiled-coil region" evidence="1">
    <location>
        <begin position="122"/>
        <end position="163"/>
    </location>
</feature>
<gene>
    <name evidence="3" type="ORF">EMWEY_00001050</name>
</gene>
<feature type="coiled-coil region" evidence="1">
    <location>
        <begin position="56"/>
        <end position="90"/>
    </location>
</feature>
<feature type="region of interest" description="Disordered" evidence="2">
    <location>
        <begin position="1143"/>
        <end position="1178"/>
    </location>
</feature>
<feature type="region of interest" description="Disordered" evidence="2">
    <location>
        <begin position="992"/>
        <end position="1022"/>
    </location>
</feature>
<evidence type="ECO:0000313" key="4">
    <source>
        <dbReference type="Proteomes" id="UP000030763"/>
    </source>
</evidence>
<feature type="compositionally biased region" description="Polar residues" evidence="2">
    <location>
        <begin position="800"/>
        <end position="826"/>
    </location>
</feature>
<feature type="compositionally biased region" description="Polar residues" evidence="2">
    <location>
        <begin position="623"/>
        <end position="634"/>
    </location>
</feature>
<feature type="compositionally biased region" description="Low complexity" evidence="2">
    <location>
        <begin position="1098"/>
        <end position="1112"/>
    </location>
</feature>
<name>U6MDN3_EIMMA</name>
<feature type="compositionally biased region" description="Polar residues" evidence="2">
    <location>
        <begin position="1"/>
        <end position="10"/>
    </location>
</feature>
<dbReference type="EMBL" id="HG722022">
    <property type="protein sequence ID" value="CDJ61168.1"/>
    <property type="molecule type" value="Genomic_DNA"/>
</dbReference>
<accession>U6MDN3</accession>
<keyword evidence="1" id="KW-0175">Coiled coil</keyword>
<feature type="compositionally biased region" description="Basic residues" evidence="2">
    <location>
        <begin position="350"/>
        <end position="363"/>
    </location>
</feature>
<feature type="compositionally biased region" description="Basic and acidic residues" evidence="2">
    <location>
        <begin position="1144"/>
        <end position="1155"/>
    </location>
</feature>
<evidence type="ECO:0000256" key="2">
    <source>
        <dbReference type="SAM" id="MobiDB-lite"/>
    </source>
</evidence>
<feature type="compositionally biased region" description="Polar residues" evidence="2">
    <location>
        <begin position="371"/>
        <end position="405"/>
    </location>
</feature>
<feature type="region of interest" description="Disordered" evidence="2">
    <location>
        <begin position="791"/>
        <end position="826"/>
    </location>
</feature>
<feature type="region of interest" description="Disordered" evidence="2">
    <location>
        <begin position="1045"/>
        <end position="1064"/>
    </location>
</feature>
<proteinExistence type="predicted"/>
<organism evidence="3 4">
    <name type="scientific">Eimeria maxima</name>
    <name type="common">Coccidian parasite</name>
    <dbReference type="NCBI Taxonomy" id="5804"/>
    <lineage>
        <taxon>Eukaryota</taxon>
        <taxon>Sar</taxon>
        <taxon>Alveolata</taxon>
        <taxon>Apicomplexa</taxon>
        <taxon>Conoidasida</taxon>
        <taxon>Coccidia</taxon>
        <taxon>Eucoccidiorida</taxon>
        <taxon>Eimeriorina</taxon>
        <taxon>Eimeriidae</taxon>
        <taxon>Eimeria</taxon>
    </lineage>
</organism>